<protein>
    <recommendedName>
        <fullName evidence="1">DUF4347 domain-containing protein</fullName>
    </recommendedName>
</protein>
<evidence type="ECO:0000259" key="1">
    <source>
        <dbReference type="Pfam" id="PF14252"/>
    </source>
</evidence>
<dbReference type="InterPro" id="IPR025592">
    <property type="entry name" value="DUF4347"/>
</dbReference>
<evidence type="ECO:0000313" key="2">
    <source>
        <dbReference type="EMBL" id="KPQ36414.1"/>
    </source>
</evidence>
<sequence>MVEFVDKGPTNQGGKGIQDISIKGINGEGMLVVIDPGVPGRDLFIERRLPGAALLLLDIERDAVEQITEALHHTSVPFASLHIVVTLAPGALRFVSGELSLITLKRSVEQLQTWFGQAPHTLNALDPKIFLYSPFTGLGNKAKSIGMELIDTLTWLTSAEIIEVAVQVEKSQWIPSNQIAGDRSGSNRFFADLSHNLAFLLD</sequence>
<organism evidence="2 3">
    <name type="scientific">Phormidesmis priestleyi Ana</name>
    <dbReference type="NCBI Taxonomy" id="1666911"/>
    <lineage>
        <taxon>Bacteria</taxon>
        <taxon>Bacillati</taxon>
        <taxon>Cyanobacteriota</taxon>
        <taxon>Cyanophyceae</taxon>
        <taxon>Leptolyngbyales</taxon>
        <taxon>Leptolyngbyaceae</taxon>
        <taxon>Phormidesmis</taxon>
    </lineage>
</organism>
<dbReference type="AlphaFoldDB" id="A0A0P8A0I8"/>
<gene>
    <name evidence="2" type="ORF">HLUCCA11_06015</name>
</gene>
<proteinExistence type="predicted"/>
<name>A0A0P8A0I8_9CYAN</name>
<evidence type="ECO:0000313" key="3">
    <source>
        <dbReference type="Proteomes" id="UP000050465"/>
    </source>
</evidence>
<dbReference type="Proteomes" id="UP000050465">
    <property type="component" value="Unassembled WGS sequence"/>
</dbReference>
<accession>A0A0P8A0I8</accession>
<dbReference type="Pfam" id="PF14252">
    <property type="entry name" value="DUF4347"/>
    <property type="match status" value="1"/>
</dbReference>
<comment type="caution">
    <text evidence="2">The sequence shown here is derived from an EMBL/GenBank/DDBJ whole genome shotgun (WGS) entry which is preliminary data.</text>
</comment>
<feature type="domain" description="DUF4347" evidence="1">
    <location>
        <begin position="31"/>
        <end position="161"/>
    </location>
</feature>
<dbReference type="STRING" id="1666911.HLUCCA11_06015"/>
<reference evidence="2 3" key="1">
    <citation type="submission" date="2015-09" db="EMBL/GenBank/DDBJ databases">
        <title>Identification and resolution of microdiversity through metagenomic sequencing of parallel consortia.</title>
        <authorList>
            <person name="Nelson W.C."/>
            <person name="Romine M.F."/>
            <person name="Lindemann S.R."/>
        </authorList>
    </citation>
    <scope>NUCLEOTIDE SEQUENCE [LARGE SCALE GENOMIC DNA]</scope>
    <source>
        <strain evidence="2">Ana</strain>
    </source>
</reference>
<dbReference type="EMBL" id="LJZR01000006">
    <property type="protein sequence ID" value="KPQ36414.1"/>
    <property type="molecule type" value="Genomic_DNA"/>
</dbReference>